<evidence type="ECO:0000259" key="2">
    <source>
        <dbReference type="Pfam" id="PF01882"/>
    </source>
</evidence>
<protein>
    <submittedName>
        <fullName evidence="3">DUF58 domain-containing protein</fullName>
    </submittedName>
</protein>
<keyword evidence="1" id="KW-1133">Transmembrane helix</keyword>
<dbReference type="RefSeq" id="WP_141608186.1">
    <property type="nucleotide sequence ID" value="NZ_VIGC02000001.1"/>
</dbReference>
<feature type="domain" description="DUF58" evidence="2">
    <location>
        <begin position="193"/>
        <end position="241"/>
    </location>
</feature>
<proteinExistence type="predicted"/>
<name>A0A540VP84_9CHLR</name>
<keyword evidence="4" id="KW-1185">Reference proteome</keyword>
<evidence type="ECO:0000313" key="3">
    <source>
        <dbReference type="EMBL" id="TQE97973.1"/>
    </source>
</evidence>
<dbReference type="OrthoDB" id="140416at2"/>
<accession>A0A540VP84</accession>
<reference evidence="3 4" key="1">
    <citation type="submission" date="2019-06" db="EMBL/GenBank/DDBJ databases">
        <title>Genome sequence of Litorilinea aerophila BAA-2444.</title>
        <authorList>
            <person name="Maclea K.S."/>
            <person name="Maurais E.G."/>
            <person name="Iannazzi L.C."/>
        </authorList>
    </citation>
    <scope>NUCLEOTIDE SEQUENCE [LARGE SCALE GENOMIC DNA]</scope>
    <source>
        <strain evidence="3 4">ATCC BAA-2444</strain>
    </source>
</reference>
<dbReference type="EMBL" id="VIGC01000001">
    <property type="protein sequence ID" value="TQE97973.1"/>
    <property type="molecule type" value="Genomic_DNA"/>
</dbReference>
<evidence type="ECO:0000313" key="4">
    <source>
        <dbReference type="Proteomes" id="UP000317371"/>
    </source>
</evidence>
<dbReference type="AlphaFoldDB" id="A0A540VP84"/>
<comment type="caution">
    <text evidence="3">The sequence shown here is derived from an EMBL/GenBank/DDBJ whole genome shotgun (WGS) entry which is preliminary data.</text>
</comment>
<dbReference type="Pfam" id="PF01882">
    <property type="entry name" value="DUF58"/>
    <property type="match status" value="1"/>
</dbReference>
<gene>
    <name evidence="3" type="ORF">FKZ61_00925</name>
</gene>
<sequence length="437" mass="49390">MSSRAIFLIIATIVAWVLAFNSGRELAYNLAYLLSSVLLFSAAWAWHSLRAITLRRVTRARRSQVGQYAEEQFEITNRSRWPKLWLEVKDYSTLPWHEASRVVSNLGRGSSQRWQVKTLCTQRGRFRLGPMELHSGDPLGIFHVVQPIETTSYLIVYPLTVDLASFEPSVANLSGGEARYRRTNQITTNVAGVREYVAGDSFNRIHWPTTARARRLMAKEFELDPTADIWLFLDLHRNTEVGLPWTPEPPEPPIFALHSRRRRAEQPELPPVTTEYSITVVASLARYFLMRNRAVGLSCQGRTRHYLQPDRGERQLNKILEALAVVSAGGNMPFAHLIASDGIRLNRHDTVLAVSADPSPDWAVALQHIQRRGVNSVAVVIDGSSFGRETSYGELLSELEAAGISTYRIQRDDPIAHVLSSGTHYYAPRQQRLIDQI</sequence>
<dbReference type="InterPro" id="IPR002881">
    <property type="entry name" value="DUF58"/>
</dbReference>
<organism evidence="3 4">
    <name type="scientific">Litorilinea aerophila</name>
    <dbReference type="NCBI Taxonomy" id="1204385"/>
    <lineage>
        <taxon>Bacteria</taxon>
        <taxon>Bacillati</taxon>
        <taxon>Chloroflexota</taxon>
        <taxon>Caldilineae</taxon>
        <taxon>Caldilineales</taxon>
        <taxon>Caldilineaceae</taxon>
        <taxon>Litorilinea</taxon>
    </lineage>
</organism>
<dbReference type="PANTHER" id="PTHR34351:SF2">
    <property type="entry name" value="DUF58 DOMAIN-CONTAINING PROTEIN"/>
    <property type="match status" value="1"/>
</dbReference>
<dbReference type="Proteomes" id="UP000317371">
    <property type="component" value="Unassembled WGS sequence"/>
</dbReference>
<dbReference type="InParanoid" id="A0A540VP84"/>
<feature type="transmembrane region" description="Helical" evidence="1">
    <location>
        <begin position="29"/>
        <end position="49"/>
    </location>
</feature>
<keyword evidence="1" id="KW-0472">Membrane</keyword>
<keyword evidence="1" id="KW-0812">Transmembrane</keyword>
<dbReference type="PANTHER" id="PTHR34351">
    <property type="entry name" value="SLR1927 PROTEIN-RELATED"/>
    <property type="match status" value="1"/>
</dbReference>
<evidence type="ECO:0000256" key="1">
    <source>
        <dbReference type="SAM" id="Phobius"/>
    </source>
</evidence>